<evidence type="ECO:0000313" key="2">
    <source>
        <dbReference type="Proteomes" id="UP000002534"/>
    </source>
</evidence>
<protein>
    <submittedName>
        <fullName evidence="1">ABC transporter, periplasmic substrate-binding protein</fullName>
    </submittedName>
</protein>
<reference evidence="1 2" key="2">
    <citation type="journal article" date="2012" name="BMC Genomics">
        <title>The genome of Pelobacter carbinolicus reveals surprising metabolic capabilities and physiological features.</title>
        <authorList>
            <person name="Aklujkar M."/>
            <person name="Haveman S.A."/>
            <person name="Didonato R.Jr."/>
            <person name="Chertkov O."/>
            <person name="Han C.S."/>
            <person name="Land M.L."/>
            <person name="Brown P."/>
            <person name="Lovley D.R."/>
        </authorList>
    </citation>
    <scope>NUCLEOTIDE SEQUENCE [LARGE SCALE GENOMIC DNA]</scope>
    <source>
        <strain evidence="2">DSM 2380 / NBRC 103641 / GraBd1</strain>
    </source>
</reference>
<evidence type="ECO:0000313" key="1">
    <source>
        <dbReference type="EMBL" id="ABA88112.1"/>
    </source>
</evidence>
<sequence length="334" mass="36616">MKKTIALLLLVLAVLTAAGGYLAWHETASDELVFGTRADLPTLTFYTTGLATTPQLPFWSAVRNGKLLHYCNLRVRTWKSTDDLRGLLLAGKGDLWLGHVEGFYQAHQAGAPVQILTVSGWKKFYLLSRNPAVKKLADLNGRELPYAPAGSPAVPILEAVATNAENDIRYQPFEPKQLAMALLRGNVQTALAPEPLVTNLLTKVDGLRIVTSVEELYGQRTGSPARLPLAGVAVNRHTAERLPGVVEKLVEEMISASQRLESNPEEGIDARPKVFGQFVSRDTIKQSLSRDLILTRPANQIPEEIQAYLTTLNPEKSATTPATDELPVDLLWKP</sequence>
<dbReference type="EMBL" id="CP000142">
    <property type="protein sequence ID" value="ABA88112.1"/>
    <property type="molecule type" value="Genomic_DNA"/>
</dbReference>
<keyword evidence="2" id="KW-1185">Reference proteome</keyword>
<dbReference type="Proteomes" id="UP000002534">
    <property type="component" value="Chromosome"/>
</dbReference>
<dbReference type="eggNOG" id="COG0715">
    <property type="taxonomic scope" value="Bacteria"/>
</dbReference>
<organism evidence="1 2">
    <name type="scientific">Syntrophotalea carbinolica (strain DSM 2380 / NBRC 103641 / GraBd1)</name>
    <name type="common">Pelobacter carbinolicus</name>
    <dbReference type="NCBI Taxonomy" id="338963"/>
    <lineage>
        <taxon>Bacteria</taxon>
        <taxon>Pseudomonadati</taxon>
        <taxon>Thermodesulfobacteriota</taxon>
        <taxon>Desulfuromonadia</taxon>
        <taxon>Desulfuromonadales</taxon>
        <taxon>Syntrophotaleaceae</taxon>
        <taxon>Syntrophotalea</taxon>
    </lineage>
</organism>
<dbReference type="Gene3D" id="3.40.190.10">
    <property type="entry name" value="Periplasmic binding protein-like II"/>
    <property type="match status" value="2"/>
</dbReference>
<dbReference type="OrthoDB" id="5516036at2"/>
<proteinExistence type="predicted"/>
<accession>Q3A695</accession>
<dbReference type="SUPFAM" id="SSF53850">
    <property type="entry name" value="Periplasmic binding protein-like II"/>
    <property type="match status" value="1"/>
</dbReference>
<dbReference type="Pfam" id="PF13379">
    <property type="entry name" value="NMT1_2"/>
    <property type="match status" value="1"/>
</dbReference>
<dbReference type="PANTHER" id="PTHR30024:SF46">
    <property type="entry name" value="ABC TRANSPORTER, SUBSTRATE-BINDING LIPOPROTEIN"/>
    <property type="match status" value="1"/>
</dbReference>
<name>Q3A695_SYNC1</name>
<dbReference type="HOGENOM" id="CLU_836073_0_0_7"/>
<dbReference type="PANTHER" id="PTHR30024">
    <property type="entry name" value="ALIPHATIC SULFONATES-BINDING PROTEIN-RELATED"/>
    <property type="match status" value="1"/>
</dbReference>
<dbReference type="KEGG" id="pca:Pcar_0857"/>
<reference evidence="2" key="1">
    <citation type="submission" date="2005-10" db="EMBL/GenBank/DDBJ databases">
        <title>Complete sequence of Pelobacter carbinolicus DSM 2380.</title>
        <authorList>
            <person name="Copeland A."/>
            <person name="Lucas S."/>
            <person name="Lapidus A."/>
            <person name="Barry K."/>
            <person name="Detter J.C."/>
            <person name="Glavina T."/>
            <person name="Hammon N."/>
            <person name="Israni S."/>
            <person name="Pitluck S."/>
            <person name="Chertkov O."/>
            <person name="Schmutz J."/>
            <person name="Larimer F."/>
            <person name="Land M."/>
            <person name="Kyrpides N."/>
            <person name="Ivanova N."/>
            <person name="Richardson P."/>
        </authorList>
    </citation>
    <scope>NUCLEOTIDE SEQUENCE [LARGE SCALE GENOMIC DNA]</scope>
    <source>
        <strain evidence="2">DSM 2380 / NBRC 103641 / GraBd1</strain>
    </source>
</reference>
<dbReference type="RefSeq" id="WP_011340572.1">
    <property type="nucleotide sequence ID" value="NC_007498.2"/>
</dbReference>
<dbReference type="AlphaFoldDB" id="Q3A695"/>
<dbReference type="STRING" id="338963.Pcar_0857"/>
<gene>
    <name evidence="1" type="ordered locus">Pcar_0857</name>
</gene>